<dbReference type="AlphaFoldDB" id="A0A5C5XG79"/>
<comment type="caution">
    <text evidence="9">The sequence shown here is derived from an EMBL/GenBank/DDBJ whole genome shotgun (WGS) entry which is preliminary data.</text>
</comment>
<feature type="transmembrane region" description="Helical" evidence="8">
    <location>
        <begin position="34"/>
        <end position="51"/>
    </location>
</feature>
<keyword evidence="3" id="KW-0813">Transport</keyword>
<dbReference type="PRINTS" id="PR00173">
    <property type="entry name" value="EDTRNSPORT"/>
</dbReference>
<keyword evidence="6 8" id="KW-1133">Transmembrane helix</keyword>
<dbReference type="PANTHER" id="PTHR21716">
    <property type="entry name" value="TRANSMEMBRANE PROTEIN"/>
    <property type="match status" value="1"/>
</dbReference>
<feature type="transmembrane region" description="Helical" evidence="8">
    <location>
        <begin position="12"/>
        <end position="28"/>
    </location>
</feature>
<evidence type="ECO:0000256" key="4">
    <source>
        <dbReference type="ARBA" id="ARBA00022475"/>
    </source>
</evidence>
<dbReference type="GO" id="GO:0005886">
    <property type="term" value="C:plasma membrane"/>
    <property type="evidence" value="ECO:0007669"/>
    <property type="project" value="UniProtKB-SubCell"/>
</dbReference>
<protein>
    <submittedName>
        <fullName evidence="9">AI-2 transport protein TqsA</fullName>
    </submittedName>
</protein>
<evidence type="ECO:0000256" key="1">
    <source>
        <dbReference type="ARBA" id="ARBA00004651"/>
    </source>
</evidence>
<evidence type="ECO:0000256" key="6">
    <source>
        <dbReference type="ARBA" id="ARBA00022989"/>
    </source>
</evidence>
<name>A0A5C5XG79_9PLAN</name>
<evidence type="ECO:0000256" key="5">
    <source>
        <dbReference type="ARBA" id="ARBA00022692"/>
    </source>
</evidence>
<organism evidence="9 10">
    <name type="scientific">Rubinisphaera italica</name>
    <dbReference type="NCBI Taxonomy" id="2527969"/>
    <lineage>
        <taxon>Bacteria</taxon>
        <taxon>Pseudomonadati</taxon>
        <taxon>Planctomycetota</taxon>
        <taxon>Planctomycetia</taxon>
        <taxon>Planctomycetales</taxon>
        <taxon>Planctomycetaceae</taxon>
        <taxon>Rubinisphaera</taxon>
    </lineage>
</organism>
<dbReference type="Pfam" id="PF01594">
    <property type="entry name" value="AI-2E_transport"/>
    <property type="match status" value="1"/>
</dbReference>
<dbReference type="PANTHER" id="PTHR21716:SF53">
    <property type="entry name" value="PERMEASE PERM-RELATED"/>
    <property type="match status" value="1"/>
</dbReference>
<feature type="transmembrane region" description="Helical" evidence="8">
    <location>
        <begin position="170"/>
        <end position="198"/>
    </location>
</feature>
<evidence type="ECO:0000256" key="2">
    <source>
        <dbReference type="ARBA" id="ARBA00009773"/>
    </source>
</evidence>
<dbReference type="InterPro" id="IPR002549">
    <property type="entry name" value="AI-2E-like"/>
</dbReference>
<evidence type="ECO:0000313" key="10">
    <source>
        <dbReference type="Proteomes" id="UP000316095"/>
    </source>
</evidence>
<dbReference type="GO" id="GO:0055085">
    <property type="term" value="P:transmembrane transport"/>
    <property type="evidence" value="ECO:0007669"/>
    <property type="project" value="TreeGrafter"/>
</dbReference>
<keyword evidence="4" id="KW-1003">Cell membrane</keyword>
<evidence type="ECO:0000256" key="3">
    <source>
        <dbReference type="ARBA" id="ARBA00022448"/>
    </source>
</evidence>
<feature type="transmembrane region" description="Helical" evidence="8">
    <location>
        <begin position="277"/>
        <end position="297"/>
    </location>
</feature>
<keyword evidence="5 8" id="KW-0812">Transmembrane</keyword>
<reference evidence="9 10" key="1">
    <citation type="submission" date="2019-02" db="EMBL/GenBank/DDBJ databases">
        <title>Deep-cultivation of Planctomycetes and their phenomic and genomic characterization uncovers novel biology.</title>
        <authorList>
            <person name="Wiegand S."/>
            <person name="Jogler M."/>
            <person name="Boedeker C."/>
            <person name="Pinto D."/>
            <person name="Vollmers J."/>
            <person name="Rivas-Marin E."/>
            <person name="Kohn T."/>
            <person name="Peeters S.H."/>
            <person name="Heuer A."/>
            <person name="Rast P."/>
            <person name="Oberbeckmann S."/>
            <person name="Bunk B."/>
            <person name="Jeske O."/>
            <person name="Meyerdierks A."/>
            <person name="Storesund J.E."/>
            <person name="Kallscheuer N."/>
            <person name="Luecker S."/>
            <person name="Lage O.M."/>
            <person name="Pohl T."/>
            <person name="Merkel B.J."/>
            <person name="Hornburger P."/>
            <person name="Mueller R.-W."/>
            <person name="Bruemmer F."/>
            <person name="Labrenz M."/>
            <person name="Spormann A.M."/>
            <person name="Op Den Camp H."/>
            <person name="Overmann J."/>
            <person name="Amann R."/>
            <person name="Jetten M.S.M."/>
            <person name="Mascher T."/>
            <person name="Medema M.H."/>
            <person name="Devos D.P."/>
            <person name="Kaster A.-K."/>
            <person name="Ovreas L."/>
            <person name="Rohde M."/>
            <person name="Galperin M.Y."/>
            <person name="Jogler C."/>
        </authorList>
    </citation>
    <scope>NUCLEOTIDE SEQUENCE [LARGE SCALE GENOMIC DNA]</scope>
    <source>
        <strain evidence="9 10">Pan54</strain>
    </source>
</reference>
<accession>A0A5C5XG79</accession>
<keyword evidence="10" id="KW-1185">Reference proteome</keyword>
<feature type="transmembrane region" description="Helical" evidence="8">
    <location>
        <begin position="251"/>
        <end position="270"/>
    </location>
</feature>
<gene>
    <name evidence="9" type="primary">tqsA_2</name>
    <name evidence="9" type="ORF">Pan54_21370</name>
</gene>
<feature type="transmembrane region" description="Helical" evidence="8">
    <location>
        <begin position="218"/>
        <end position="245"/>
    </location>
</feature>
<evidence type="ECO:0000313" key="9">
    <source>
        <dbReference type="EMBL" id="TWT61401.1"/>
    </source>
</evidence>
<proteinExistence type="inferred from homology"/>
<dbReference type="Proteomes" id="UP000316095">
    <property type="component" value="Unassembled WGS sequence"/>
</dbReference>
<feature type="transmembrane region" description="Helical" evidence="8">
    <location>
        <begin position="309"/>
        <end position="332"/>
    </location>
</feature>
<feature type="transmembrane region" description="Helical" evidence="8">
    <location>
        <begin position="63"/>
        <end position="85"/>
    </location>
</feature>
<dbReference type="RefSeq" id="WP_146503398.1">
    <property type="nucleotide sequence ID" value="NZ_SJPG01000001.1"/>
</dbReference>
<comment type="subcellular location">
    <subcellularLocation>
        <location evidence="1">Cell membrane</location>
        <topology evidence="1">Multi-pass membrane protein</topology>
    </subcellularLocation>
</comment>
<evidence type="ECO:0000256" key="7">
    <source>
        <dbReference type="ARBA" id="ARBA00023136"/>
    </source>
</evidence>
<dbReference type="OrthoDB" id="9799225at2"/>
<dbReference type="EMBL" id="SJPG01000001">
    <property type="protein sequence ID" value="TWT61401.1"/>
    <property type="molecule type" value="Genomic_DNA"/>
</dbReference>
<sequence length="372" mass="40862">MHNEEARSRVQTICLMILTTAAIGYAIYWLRPVLLPFVIAVFVVSGIAPVLETLQRRLGVDRLVAAGITFLAGLVIVMILGWTLWTSTIELREMAPAYRMRIQEIVNTIQDYIPERFIKEDLPKDKTSKLGTNEKGDLTNDETSTLDTNERIELFLDSMMRHGISQLSGALLNLMMTSIVVLIYVFFLLLGATAPLGVTGTWHEIDLQIRNYLRLKTVISVITGAIFGLAIALFGLPMAMTFGLLAFLLNYIPNIGPLVATVLPIPLIILQPDAGIGWMATAILVLSGIQFASGNIIEPKMMGESTDLHPVVVLLALMFWGMMWGIVGMFLATPITAGIKIVLERIDATKPIAAILAGHWKPPAETSPKQVV</sequence>
<evidence type="ECO:0000256" key="8">
    <source>
        <dbReference type="SAM" id="Phobius"/>
    </source>
</evidence>
<keyword evidence="7 8" id="KW-0472">Membrane</keyword>
<comment type="similarity">
    <text evidence="2">Belongs to the autoinducer-2 exporter (AI-2E) (TC 2.A.86) family.</text>
</comment>